<dbReference type="Proteomes" id="UP000267821">
    <property type="component" value="Unassembled WGS sequence"/>
</dbReference>
<dbReference type="InParanoid" id="A0A3N4LGD2"/>
<dbReference type="AlphaFoldDB" id="A0A3N4LGD2"/>
<dbReference type="PANTHER" id="PTHR21563">
    <property type="entry name" value="ZINC FINGER C3H1 DOMAIN-CONTAINING PROTEIN"/>
    <property type="match status" value="1"/>
</dbReference>
<dbReference type="GO" id="GO:0005634">
    <property type="term" value="C:nucleus"/>
    <property type="evidence" value="ECO:0007669"/>
    <property type="project" value="TreeGrafter"/>
</dbReference>
<evidence type="ECO:0000313" key="3">
    <source>
        <dbReference type="Proteomes" id="UP000267821"/>
    </source>
</evidence>
<dbReference type="Pfam" id="PF10650">
    <property type="entry name" value="zf-C3H1"/>
    <property type="match status" value="1"/>
</dbReference>
<gene>
    <name evidence="2" type="ORF">L211DRAFT_792053</name>
</gene>
<protein>
    <recommendedName>
        <fullName evidence="1">Putative zinc-finger domain-containing protein</fullName>
    </recommendedName>
</protein>
<reference evidence="2 3" key="1">
    <citation type="journal article" date="2018" name="Nat. Ecol. Evol.">
        <title>Pezizomycetes genomes reveal the molecular basis of ectomycorrhizal truffle lifestyle.</title>
        <authorList>
            <person name="Murat C."/>
            <person name="Payen T."/>
            <person name="Noel B."/>
            <person name="Kuo A."/>
            <person name="Morin E."/>
            <person name="Chen J."/>
            <person name="Kohler A."/>
            <person name="Krizsan K."/>
            <person name="Balestrini R."/>
            <person name="Da Silva C."/>
            <person name="Montanini B."/>
            <person name="Hainaut M."/>
            <person name="Levati E."/>
            <person name="Barry K.W."/>
            <person name="Belfiori B."/>
            <person name="Cichocki N."/>
            <person name="Clum A."/>
            <person name="Dockter R.B."/>
            <person name="Fauchery L."/>
            <person name="Guy J."/>
            <person name="Iotti M."/>
            <person name="Le Tacon F."/>
            <person name="Lindquist E.A."/>
            <person name="Lipzen A."/>
            <person name="Malagnac F."/>
            <person name="Mello A."/>
            <person name="Molinier V."/>
            <person name="Miyauchi S."/>
            <person name="Poulain J."/>
            <person name="Riccioni C."/>
            <person name="Rubini A."/>
            <person name="Sitrit Y."/>
            <person name="Splivallo R."/>
            <person name="Traeger S."/>
            <person name="Wang M."/>
            <person name="Zifcakova L."/>
            <person name="Wipf D."/>
            <person name="Zambonelli A."/>
            <person name="Paolocci F."/>
            <person name="Nowrousian M."/>
            <person name="Ottonello S."/>
            <person name="Baldrian P."/>
            <person name="Spatafora J.W."/>
            <person name="Henrissat B."/>
            <person name="Nagy L.G."/>
            <person name="Aury J.M."/>
            <person name="Wincker P."/>
            <person name="Grigoriev I.V."/>
            <person name="Bonfante P."/>
            <person name="Martin F.M."/>
        </authorList>
    </citation>
    <scope>NUCLEOTIDE SEQUENCE [LARGE SCALE GENOMIC DNA]</scope>
    <source>
        <strain evidence="2 3">ATCC MYA-4762</strain>
    </source>
</reference>
<organism evidence="2 3">
    <name type="scientific">Terfezia boudieri ATCC MYA-4762</name>
    <dbReference type="NCBI Taxonomy" id="1051890"/>
    <lineage>
        <taxon>Eukaryota</taxon>
        <taxon>Fungi</taxon>
        <taxon>Dikarya</taxon>
        <taxon>Ascomycota</taxon>
        <taxon>Pezizomycotina</taxon>
        <taxon>Pezizomycetes</taxon>
        <taxon>Pezizales</taxon>
        <taxon>Pezizaceae</taxon>
        <taxon>Terfezia</taxon>
    </lineage>
</organism>
<dbReference type="InterPro" id="IPR019607">
    <property type="entry name" value="Putative_zinc-finger_domain"/>
</dbReference>
<dbReference type="GO" id="GO:0000178">
    <property type="term" value="C:exosome (RNase complex)"/>
    <property type="evidence" value="ECO:0007669"/>
    <property type="project" value="TreeGrafter"/>
</dbReference>
<dbReference type="STRING" id="1051890.A0A3N4LGD2"/>
<keyword evidence="3" id="KW-1185">Reference proteome</keyword>
<dbReference type="EMBL" id="ML121570">
    <property type="protein sequence ID" value="RPB20502.1"/>
    <property type="molecule type" value="Genomic_DNA"/>
</dbReference>
<dbReference type="OrthoDB" id="1922977at2759"/>
<accession>A0A3N4LGD2</accession>
<proteinExistence type="predicted"/>
<evidence type="ECO:0000313" key="2">
    <source>
        <dbReference type="EMBL" id="RPB20502.1"/>
    </source>
</evidence>
<dbReference type="InterPro" id="IPR039278">
    <property type="entry name" value="Red1"/>
</dbReference>
<feature type="domain" description="Putative zinc-finger" evidence="1">
    <location>
        <begin position="21"/>
        <end position="42"/>
    </location>
</feature>
<dbReference type="PANTHER" id="PTHR21563:SF3">
    <property type="entry name" value="ZINC FINGER C3H1 DOMAIN-CONTAINING PROTEIN"/>
    <property type="match status" value="1"/>
</dbReference>
<sequence>MVEGGWRSLTFSNRIDPDKFFCVYEISGGKCNDTSCERQHFRQIALSDDEILVELGSVMEGDTDDARNSYRDGLRELITDMRSRKINDFETVAAEISLYRSSFFNDTSRVVRLTKGP</sequence>
<evidence type="ECO:0000259" key="1">
    <source>
        <dbReference type="Pfam" id="PF10650"/>
    </source>
</evidence>
<name>A0A3N4LGD2_9PEZI</name>